<dbReference type="Pfam" id="PF00134">
    <property type="entry name" value="Cyclin_N"/>
    <property type="match status" value="1"/>
</dbReference>
<name>A0AAJ7TEZ3_PETMA</name>
<reference evidence="12" key="1">
    <citation type="submission" date="2025-08" db="UniProtKB">
        <authorList>
            <consortium name="RefSeq"/>
        </authorList>
    </citation>
    <scope>IDENTIFICATION</scope>
    <source>
        <tissue evidence="12">Sperm</tissue>
    </source>
</reference>
<evidence type="ECO:0000259" key="10">
    <source>
        <dbReference type="SMART" id="SM01332"/>
    </source>
</evidence>
<comment type="similarity">
    <text evidence="2">Belongs to the cyclin family. Cyclin E subfamily.</text>
</comment>
<evidence type="ECO:0000256" key="7">
    <source>
        <dbReference type="ARBA" id="ARBA00023306"/>
    </source>
</evidence>
<evidence type="ECO:0000259" key="9">
    <source>
        <dbReference type="SMART" id="SM00385"/>
    </source>
</evidence>
<dbReference type="SMART" id="SM00385">
    <property type="entry name" value="CYCLIN"/>
    <property type="match status" value="1"/>
</dbReference>
<dbReference type="SMART" id="SM01332">
    <property type="entry name" value="Cyclin_C"/>
    <property type="match status" value="1"/>
</dbReference>
<keyword evidence="3" id="KW-0597">Phosphoprotein</keyword>
<dbReference type="Gene3D" id="1.10.472.10">
    <property type="entry name" value="Cyclin-like"/>
    <property type="match status" value="2"/>
</dbReference>
<accession>A0AAJ7TEZ3</accession>
<proteinExistence type="inferred from homology"/>
<evidence type="ECO:0000256" key="5">
    <source>
        <dbReference type="ARBA" id="ARBA00023127"/>
    </source>
</evidence>
<evidence type="ECO:0000256" key="6">
    <source>
        <dbReference type="ARBA" id="ARBA00023242"/>
    </source>
</evidence>
<dbReference type="InterPro" id="IPR039361">
    <property type="entry name" value="Cyclin"/>
</dbReference>
<organism evidence="11 12">
    <name type="scientific">Petromyzon marinus</name>
    <name type="common">Sea lamprey</name>
    <dbReference type="NCBI Taxonomy" id="7757"/>
    <lineage>
        <taxon>Eukaryota</taxon>
        <taxon>Metazoa</taxon>
        <taxon>Chordata</taxon>
        <taxon>Craniata</taxon>
        <taxon>Vertebrata</taxon>
        <taxon>Cyclostomata</taxon>
        <taxon>Hyperoartia</taxon>
        <taxon>Petromyzontiformes</taxon>
        <taxon>Petromyzontidae</taxon>
        <taxon>Petromyzon</taxon>
    </lineage>
</organism>
<evidence type="ECO:0000256" key="1">
    <source>
        <dbReference type="ARBA" id="ARBA00004123"/>
    </source>
</evidence>
<dbReference type="SUPFAM" id="SSF47954">
    <property type="entry name" value="Cyclin-like"/>
    <property type="match status" value="2"/>
</dbReference>
<evidence type="ECO:0000313" key="11">
    <source>
        <dbReference type="Proteomes" id="UP001318040"/>
    </source>
</evidence>
<dbReference type="FunFam" id="1.10.472.10:FF:000024">
    <property type="entry name" value="G1/S-specific cyclin-E1"/>
    <property type="match status" value="1"/>
</dbReference>
<dbReference type="Pfam" id="PF02984">
    <property type="entry name" value="Cyclin_C"/>
    <property type="match status" value="1"/>
</dbReference>
<keyword evidence="6" id="KW-0539">Nucleus</keyword>
<dbReference type="AlphaFoldDB" id="A0AAJ7TEZ3"/>
<evidence type="ECO:0000256" key="8">
    <source>
        <dbReference type="RuleBase" id="RU000383"/>
    </source>
</evidence>
<evidence type="ECO:0000313" key="12">
    <source>
        <dbReference type="RefSeq" id="XP_032816639.1"/>
    </source>
</evidence>
<evidence type="ECO:0000256" key="4">
    <source>
        <dbReference type="ARBA" id="ARBA00022618"/>
    </source>
</evidence>
<keyword evidence="4" id="KW-0132">Cell division</keyword>
<feature type="domain" description="Cyclin-like" evidence="9">
    <location>
        <begin position="173"/>
        <end position="258"/>
    </location>
</feature>
<keyword evidence="5 8" id="KW-0195">Cyclin</keyword>
<evidence type="ECO:0000256" key="2">
    <source>
        <dbReference type="ARBA" id="ARBA00007143"/>
    </source>
</evidence>
<feature type="domain" description="Cyclin C-terminal" evidence="10">
    <location>
        <begin position="267"/>
        <end position="389"/>
    </location>
</feature>
<dbReference type="InterPro" id="IPR004367">
    <property type="entry name" value="Cyclin_C-dom"/>
</dbReference>
<dbReference type="Proteomes" id="UP001318040">
    <property type="component" value="Chromosome 25"/>
</dbReference>
<dbReference type="RefSeq" id="XP_032816639.1">
    <property type="nucleotide sequence ID" value="XM_032960748.1"/>
</dbReference>
<dbReference type="GeneID" id="116945996"/>
<keyword evidence="7" id="KW-0131">Cell cycle</keyword>
<keyword evidence="11" id="KW-1185">Reference proteome</keyword>
<comment type="subcellular location">
    <subcellularLocation>
        <location evidence="1">Nucleus</location>
    </subcellularLocation>
</comment>
<dbReference type="InterPro" id="IPR048258">
    <property type="entry name" value="Cyclins_cyclin-box"/>
</dbReference>
<dbReference type="InterPro" id="IPR013763">
    <property type="entry name" value="Cyclin-like_dom"/>
</dbReference>
<sequence>MMHIASVNFASAFLCNNLSMHVCLQVGEDPMKAKRQKTEENGPFILRARRRKTPPNHRTQHTQQDHGEVKSLEIQSCWDGAVSANPGACRLVLTPQKENEDCTPPAGTRFDQCRLANLFLTSSRPCPQLILSMVNGGEIWSSLLEREQLYVRDRDFFKHHLSLEPKMRAILLDWLTEVCEEYKMHRETFYLAQDFIDRYMSTQNDVGKSRLQLIGITALFIAAKAEEMYPPKLVEFSYITDGACSEDEIILMELHLLKALQWNLCPITLNFWLNFYMQVATIADDQHLLEPQFSREDFVQKAQLLDLCILDVGCLEFSYSVLAASVLFHFSCQELVQKVSGLRWDELEECIQWTLPFAMVMRESPRATLKSFKNVPEEDQHNIQTHSVSMLLLERAQALQLELSRSSQEASPLCMLLTPPNSNKK</sequence>
<evidence type="ECO:0000256" key="3">
    <source>
        <dbReference type="ARBA" id="ARBA00022553"/>
    </source>
</evidence>
<protein>
    <submittedName>
        <fullName evidence="12">G1/S-specific cyclin-E1-like isoform X1</fullName>
    </submittedName>
</protein>
<gene>
    <name evidence="12" type="primary">LOC116945996</name>
</gene>
<dbReference type="GO" id="GO:0051301">
    <property type="term" value="P:cell division"/>
    <property type="evidence" value="ECO:0007669"/>
    <property type="project" value="UniProtKB-KW"/>
</dbReference>
<dbReference type="PROSITE" id="PS00292">
    <property type="entry name" value="CYCLINS"/>
    <property type="match status" value="1"/>
</dbReference>
<dbReference type="CDD" id="cd20519">
    <property type="entry name" value="CYCLIN_CCNE_rpt1"/>
    <property type="match status" value="1"/>
</dbReference>
<dbReference type="InterPro" id="IPR006671">
    <property type="entry name" value="Cyclin_N"/>
</dbReference>
<dbReference type="KEGG" id="pmrn:116945996"/>
<dbReference type="InterPro" id="IPR036915">
    <property type="entry name" value="Cyclin-like_sf"/>
</dbReference>
<dbReference type="GO" id="GO:0005634">
    <property type="term" value="C:nucleus"/>
    <property type="evidence" value="ECO:0007669"/>
    <property type="project" value="UniProtKB-SubCell"/>
</dbReference>
<dbReference type="PANTHER" id="PTHR10177">
    <property type="entry name" value="CYCLINS"/>
    <property type="match status" value="1"/>
</dbReference>